<comment type="caution">
    <text evidence="2">The sequence shown here is derived from an EMBL/GenBank/DDBJ whole genome shotgun (WGS) entry which is preliminary data.</text>
</comment>
<keyword evidence="3" id="KW-1185">Reference proteome</keyword>
<evidence type="ECO:0000313" key="3">
    <source>
        <dbReference type="Proteomes" id="UP001285354"/>
    </source>
</evidence>
<organism evidence="2 3">
    <name type="scientific">Diplocarpon rosae</name>
    <dbReference type="NCBI Taxonomy" id="946125"/>
    <lineage>
        <taxon>Eukaryota</taxon>
        <taxon>Fungi</taxon>
        <taxon>Dikarya</taxon>
        <taxon>Ascomycota</taxon>
        <taxon>Pezizomycotina</taxon>
        <taxon>Leotiomycetes</taxon>
        <taxon>Helotiales</taxon>
        <taxon>Drepanopezizaceae</taxon>
        <taxon>Diplocarpon</taxon>
    </lineage>
</organism>
<feature type="compositionally biased region" description="Pro residues" evidence="1">
    <location>
        <begin position="192"/>
        <end position="204"/>
    </location>
</feature>
<accession>A0AAD9WFF9</accession>
<evidence type="ECO:0000256" key="1">
    <source>
        <dbReference type="SAM" id="MobiDB-lite"/>
    </source>
</evidence>
<protein>
    <submittedName>
        <fullName evidence="2">Uncharacterized protein</fullName>
    </submittedName>
</protein>
<sequence length="348" mass="38303">MRVLPFRTELFAPSTTDRDHKAREPSGRLLSSPLTTTFSRKRIRRSPASPRSRSQAQAEMAGGSRDVACQVSSEELWSRYSVSTAASDDDWLMEDIFGPDESRALATSPSSDGSSASPLDDEEQLWRRYESVSPFYQNTPTPIQAREQAHYRISRRSPAPPQLLDAARVTQLARSQTIRSPRRPKLAEAPWSPSPTPTPTPTPLPASQATTPESEPEAHTRYHSWPLPDVPLQPKPRLRARANTAPATRPTPPLDHYLCSEPSSPLFAPAPSLMDLGTVETSAFSDDEDDDGAPRLCHRVKTVLQLGKTSAPVAGEKLPVARAQRAKPRRSWGGVWHSLLKGKKGATL</sequence>
<gene>
    <name evidence="2" type="ORF">QTJ16_000537</name>
</gene>
<name>A0AAD9WFF9_9HELO</name>
<feature type="compositionally biased region" description="Low complexity" evidence="1">
    <location>
        <begin position="104"/>
        <end position="118"/>
    </location>
</feature>
<dbReference type="Proteomes" id="UP001285354">
    <property type="component" value="Unassembled WGS sequence"/>
</dbReference>
<evidence type="ECO:0000313" key="2">
    <source>
        <dbReference type="EMBL" id="KAK2629717.1"/>
    </source>
</evidence>
<dbReference type="AlphaFoldDB" id="A0AAD9WFF9"/>
<feature type="compositionally biased region" description="Basic and acidic residues" evidence="1">
    <location>
        <begin position="16"/>
        <end position="26"/>
    </location>
</feature>
<proteinExistence type="predicted"/>
<feature type="region of interest" description="Disordered" evidence="1">
    <location>
        <begin position="1"/>
        <end position="67"/>
    </location>
</feature>
<reference evidence="2" key="1">
    <citation type="submission" date="2023-06" db="EMBL/GenBank/DDBJ databases">
        <title>Draft genome of Marssonina rosae.</title>
        <authorList>
            <person name="Cheng Q."/>
        </authorList>
    </citation>
    <scope>NUCLEOTIDE SEQUENCE</scope>
    <source>
        <strain evidence="2">R4</strain>
    </source>
</reference>
<feature type="region of interest" description="Disordered" evidence="1">
    <location>
        <begin position="91"/>
        <end position="235"/>
    </location>
</feature>
<dbReference type="EMBL" id="JAUBYV010000001">
    <property type="protein sequence ID" value="KAK2629717.1"/>
    <property type="molecule type" value="Genomic_DNA"/>
</dbReference>